<feature type="short sequence motif" description="GXSXG" evidence="4">
    <location>
        <begin position="57"/>
        <end position="61"/>
    </location>
</feature>
<feature type="short sequence motif" description="GXGXXG" evidence="4">
    <location>
        <begin position="30"/>
        <end position="35"/>
    </location>
</feature>
<evidence type="ECO:0000313" key="6">
    <source>
        <dbReference type="EMBL" id="MBT2185876.1"/>
    </source>
</evidence>
<dbReference type="InterPro" id="IPR050301">
    <property type="entry name" value="NTE"/>
</dbReference>
<dbReference type="Pfam" id="PF12536">
    <property type="entry name" value="DUF3734"/>
    <property type="match status" value="1"/>
</dbReference>
<dbReference type="InterPro" id="IPR016035">
    <property type="entry name" value="Acyl_Trfase/lysoPLipase"/>
</dbReference>
<dbReference type="Proteomes" id="UP001138757">
    <property type="component" value="Unassembled WGS sequence"/>
</dbReference>
<protein>
    <submittedName>
        <fullName evidence="6">Patatin-like phospholipase family protein</fullName>
    </submittedName>
</protein>
<dbReference type="Gene3D" id="3.40.1090.10">
    <property type="entry name" value="Cytosolic phospholipase A2 catalytic domain"/>
    <property type="match status" value="2"/>
</dbReference>
<dbReference type="EMBL" id="JAHGAW010000002">
    <property type="protein sequence ID" value="MBT2185876.1"/>
    <property type="molecule type" value="Genomic_DNA"/>
</dbReference>
<evidence type="ECO:0000256" key="4">
    <source>
        <dbReference type="PROSITE-ProRule" id="PRU01161"/>
    </source>
</evidence>
<proteinExistence type="predicted"/>
<dbReference type="AlphaFoldDB" id="A0A9X1AIB8"/>
<sequence>MDMPKQMPKRPGRGHAPVPLPDQVALVLQGGGALGSYQAGVIERLHAIDIEIDWVAGISIGAVNAALIAGNPPERRVEKLTAFWDLVSSGLPNFCLPEQQDIREAAHLMAAGAVALWGIPGFFRPNWLPANWAPAGTPEALSYYDTKPLRETLDSLVDWDLLNHGPMRFSIGAVDIQNGNFVYFDNQDPHWRGRIDARHVMASGALPPGLPPVEIEGRHYWDGGLLSNTPLAYVLDNQAGDLLIFQVDLFPAEGPLPREMTEVWSRQKDIQYSSRTRQVTDLYLRERHEHEAIRALLDRLPAELAQSPEARKLAGMVQEGAVNIVHLIYRTRAWESGARDFEFSRGTMQDHWQQGCHAVSALIDKGNRLIAQNITSGKSATFDIAPSGQIKEKQA</sequence>
<dbReference type="SUPFAM" id="SSF52151">
    <property type="entry name" value="FabD/lysophospholipase-like"/>
    <property type="match status" value="1"/>
</dbReference>
<reference evidence="6" key="1">
    <citation type="submission" date="2021-05" db="EMBL/GenBank/DDBJ databases">
        <title>Genome of Sphingobium sp. strain.</title>
        <authorList>
            <person name="Fan R."/>
        </authorList>
    </citation>
    <scope>NUCLEOTIDE SEQUENCE</scope>
    <source>
        <strain evidence="6">H33</strain>
    </source>
</reference>
<accession>A0A9X1AIB8</accession>
<feature type="active site" description="Proton acceptor" evidence="4">
    <location>
        <position position="222"/>
    </location>
</feature>
<gene>
    <name evidence="6" type="ORF">KK488_02845</name>
</gene>
<evidence type="ECO:0000259" key="5">
    <source>
        <dbReference type="PROSITE" id="PS51635"/>
    </source>
</evidence>
<dbReference type="PROSITE" id="PS51635">
    <property type="entry name" value="PNPLA"/>
    <property type="match status" value="1"/>
</dbReference>
<dbReference type="PANTHER" id="PTHR14226:SF57">
    <property type="entry name" value="BLR7027 PROTEIN"/>
    <property type="match status" value="1"/>
</dbReference>
<feature type="short sequence motif" description="DGA/G" evidence="4">
    <location>
        <begin position="222"/>
        <end position="224"/>
    </location>
</feature>
<dbReference type="CDD" id="cd07209">
    <property type="entry name" value="Pat_hypo_Ecoli_Z1214_like"/>
    <property type="match status" value="1"/>
</dbReference>
<dbReference type="InterPro" id="IPR021095">
    <property type="entry name" value="DUF3734"/>
</dbReference>
<comment type="caution">
    <text evidence="6">The sequence shown here is derived from an EMBL/GenBank/DDBJ whole genome shotgun (WGS) entry which is preliminary data.</text>
</comment>
<name>A0A9X1AIB8_9SPHN</name>
<dbReference type="PANTHER" id="PTHR14226">
    <property type="entry name" value="NEUROPATHY TARGET ESTERASE/SWISS CHEESE D.MELANOGASTER"/>
    <property type="match status" value="1"/>
</dbReference>
<keyword evidence="2 4" id="KW-0442">Lipid degradation</keyword>
<dbReference type="GO" id="GO:0016787">
    <property type="term" value="F:hydrolase activity"/>
    <property type="evidence" value="ECO:0007669"/>
    <property type="project" value="UniProtKB-UniRule"/>
</dbReference>
<dbReference type="Pfam" id="PF01734">
    <property type="entry name" value="Patatin"/>
    <property type="match status" value="1"/>
</dbReference>
<evidence type="ECO:0000256" key="3">
    <source>
        <dbReference type="ARBA" id="ARBA00023098"/>
    </source>
</evidence>
<dbReference type="GO" id="GO:0016042">
    <property type="term" value="P:lipid catabolic process"/>
    <property type="evidence" value="ECO:0007669"/>
    <property type="project" value="UniProtKB-UniRule"/>
</dbReference>
<keyword evidence="3 4" id="KW-0443">Lipid metabolism</keyword>
<evidence type="ECO:0000256" key="2">
    <source>
        <dbReference type="ARBA" id="ARBA00022963"/>
    </source>
</evidence>
<feature type="active site" description="Nucleophile" evidence="4">
    <location>
        <position position="59"/>
    </location>
</feature>
<evidence type="ECO:0000313" key="7">
    <source>
        <dbReference type="Proteomes" id="UP001138757"/>
    </source>
</evidence>
<dbReference type="InterPro" id="IPR002641">
    <property type="entry name" value="PNPLA_dom"/>
</dbReference>
<feature type="domain" description="PNPLA" evidence="5">
    <location>
        <begin position="26"/>
        <end position="235"/>
    </location>
</feature>
<evidence type="ECO:0000256" key="1">
    <source>
        <dbReference type="ARBA" id="ARBA00022801"/>
    </source>
</evidence>
<organism evidence="6 7">
    <name type="scientific">Sphingobium nicotianae</name>
    <dbReference type="NCBI Taxonomy" id="2782607"/>
    <lineage>
        <taxon>Bacteria</taxon>
        <taxon>Pseudomonadati</taxon>
        <taxon>Pseudomonadota</taxon>
        <taxon>Alphaproteobacteria</taxon>
        <taxon>Sphingomonadales</taxon>
        <taxon>Sphingomonadaceae</taxon>
        <taxon>Sphingobium</taxon>
    </lineage>
</organism>
<keyword evidence="7" id="KW-1185">Reference proteome</keyword>
<keyword evidence="1 4" id="KW-0378">Hydrolase</keyword>